<keyword evidence="1" id="KW-0732">Signal</keyword>
<feature type="signal peptide" evidence="1">
    <location>
        <begin position="1"/>
        <end position="26"/>
    </location>
</feature>
<gene>
    <name evidence="2" type="ORF">RF007C_02360</name>
</gene>
<evidence type="ECO:0000256" key="1">
    <source>
        <dbReference type="SAM" id="SignalP"/>
    </source>
</evidence>
<feature type="chain" id="PRO_5004904413" evidence="1">
    <location>
        <begin position="27"/>
        <end position="716"/>
    </location>
</feature>
<dbReference type="EMBL" id="ATAX01000009">
    <property type="protein sequence ID" value="EWM54741.1"/>
    <property type="molecule type" value="Genomic_DNA"/>
</dbReference>
<dbReference type="RefSeq" id="WP_037297134.1">
    <property type="nucleotide sequence ID" value="NZ_ATAX01000009.1"/>
</dbReference>
<name>W7UHS5_RUMFL</name>
<dbReference type="OrthoDB" id="5847479at2"/>
<sequence>MKKRILSLIMSLVFCLTLLPAAKANAEGVPVRWLMDAEALPDGNIAVLFLKGIDTAGGELYYGIYNPADNSWDEQPVGKEAPASTDAAMTLVKSTAHIAYVNADGDIAYTSMTKNGWSDVVIITSNDCNEKEGVLTSPDIEVDNKGYVHIAYMDSQGAEDDYYHDADLMYATNETGEFEKKVIVSGTGWFSSPDGDRSYASTPVLTLNDNGYNIAYWLYSWSKWMGGSDKSYEAGFASSKGSTAYNENYHSLKVCENCGIGTDTYTLIHIDGKYKIIKTSVEDDKSTASLLEGSEIEFGNTAADLTKDTNNKIYYAAIDDTSLVFYQDGKFVNDIAVKTPVGNYKRIRTTVSGADQYVLYVGSDNLLNIAKLSKGKLTEYSIPAYPDKEKLAALISSVQELIEDEKIETYTKESVAALKTALENAQKVNNDASSAQELIDTVCNDLDTAFKQLEEKGTVHSWTDEKSLPTSGYYKLECDVTASGITVSDYLDLDLNGHTVNIDSIYVSGEAVIRDTDTDGKGVINSNGSGNLIVVTGKLSVYGGTINGNDKGNDYATVRLNSTGTFDFYDGVITSYYSCPLSLRATEGTTNLIGGKLENISKDKERTVDTCSTIWTPSEYAGTLNIIGTEIYSDIGDCIYSPSSKGIINISGGSIKSEKEYGIYCTGKMQLNLQGKLDITGEKGGIYVPKGKKFNITGNITEANITVYSEASGVIT</sequence>
<comment type="caution">
    <text evidence="2">The sequence shown here is derived from an EMBL/GenBank/DDBJ whole genome shotgun (WGS) entry which is preliminary data.</text>
</comment>
<keyword evidence="3" id="KW-1185">Reference proteome</keyword>
<dbReference type="Proteomes" id="UP000019365">
    <property type="component" value="Unassembled WGS sequence"/>
</dbReference>
<evidence type="ECO:0000313" key="2">
    <source>
        <dbReference type="EMBL" id="EWM54741.1"/>
    </source>
</evidence>
<accession>W7UHS5</accession>
<proteinExistence type="predicted"/>
<dbReference type="SUPFAM" id="SSF89372">
    <property type="entry name" value="Fucose-specific lectin"/>
    <property type="match status" value="1"/>
</dbReference>
<evidence type="ECO:0000313" key="3">
    <source>
        <dbReference type="Proteomes" id="UP000019365"/>
    </source>
</evidence>
<dbReference type="AlphaFoldDB" id="W7UHS5"/>
<organism evidence="2 3">
    <name type="scientific">Ruminococcus flavefaciens 007c</name>
    <dbReference type="NCBI Taxonomy" id="1341157"/>
    <lineage>
        <taxon>Bacteria</taxon>
        <taxon>Bacillati</taxon>
        <taxon>Bacillota</taxon>
        <taxon>Clostridia</taxon>
        <taxon>Eubacteriales</taxon>
        <taxon>Oscillospiraceae</taxon>
        <taxon>Ruminococcus</taxon>
    </lineage>
</organism>
<protein>
    <submittedName>
        <fullName evidence="2">Uncharacterized protein</fullName>
    </submittedName>
</protein>
<dbReference type="Gene3D" id="1.20.1270.90">
    <property type="entry name" value="AF1782-like"/>
    <property type="match status" value="1"/>
</dbReference>
<dbReference type="PATRIC" id="fig|1341157.4.peg.620"/>
<reference evidence="2 3" key="1">
    <citation type="journal article" date="2014" name="PLoS ONE">
        <title>Rumen cellulosomics: divergent fiber-degrading strategies revealed by comparative genome-wide analysis of six ruminococcal strains.</title>
        <authorList>
            <person name="Dassa B."/>
            <person name="Borovok I."/>
            <person name="Ruimy-Israeli V."/>
            <person name="Lamed R."/>
            <person name="Flint H.J."/>
            <person name="Duncan S.H."/>
            <person name="Henrissat B."/>
            <person name="Coutinho P."/>
            <person name="Morrison M."/>
            <person name="Mosoni P."/>
            <person name="Yeoman C.J."/>
            <person name="White B.A."/>
            <person name="Bayer E.A."/>
        </authorList>
    </citation>
    <scope>NUCLEOTIDE SEQUENCE [LARGE SCALE GENOMIC DNA]</scope>
    <source>
        <strain evidence="2 3">007c</strain>
    </source>
</reference>